<dbReference type="OMA" id="DDYFTAY"/>
<dbReference type="CDD" id="cd06257">
    <property type="entry name" value="DnaJ"/>
    <property type="match status" value="1"/>
</dbReference>
<dbReference type="HOGENOM" id="CLU_147021_0_0_1"/>
<dbReference type="PANTHER" id="PTHR44137">
    <property type="entry name" value="BNAC03G44070D PROTEIN"/>
    <property type="match status" value="1"/>
</dbReference>
<dbReference type="Gramene" id="EOY06620">
    <property type="protein sequence ID" value="EOY06620"/>
    <property type="gene ID" value="TCM_021286"/>
</dbReference>
<keyword evidence="3" id="KW-1185">Reference proteome</keyword>
<gene>
    <name evidence="2" type="ORF">TCM_021286</name>
</gene>
<dbReference type="Pfam" id="PF00226">
    <property type="entry name" value="DnaJ"/>
    <property type="match status" value="1"/>
</dbReference>
<protein>
    <recommendedName>
        <fullName evidence="1">J domain-containing protein</fullName>
    </recommendedName>
</protein>
<organism evidence="2 3">
    <name type="scientific">Theobroma cacao</name>
    <name type="common">Cacao</name>
    <name type="synonym">Cocoa</name>
    <dbReference type="NCBI Taxonomy" id="3641"/>
    <lineage>
        <taxon>Eukaryota</taxon>
        <taxon>Viridiplantae</taxon>
        <taxon>Streptophyta</taxon>
        <taxon>Embryophyta</taxon>
        <taxon>Tracheophyta</taxon>
        <taxon>Spermatophyta</taxon>
        <taxon>Magnoliopsida</taxon>
        <taxon>eudicotyledons</taxon>
        <taxon>Gunneridae</taxon>
        <taxon>Pentapetalae</taxon>
        <taxon>rosids</taxon>
        <taxon>malvids</taxon>
        <taxon>Malvales</taxon>
        <taxon>Malvaceae</taxon>
        <taxon>Byttnerioideae</taxon>
        <taxon>Theobroma</taxon>
    </lineage>
</organism>
<sequence>MPKQLQKNTRNIDKAIQQGFAALDLNPELRMVQKYTAAYLVHKFDLMLCFCQKMKMDDTEVLYSILFIEDCFSVDAGTIKKHYKEVALLVHPDKNDLIAAEEAFKIIRKAWETLLFDHNKRRIT</sequence>
<dbReference type="Proteomes" id="UP000026915">
    <property type="component" value="Chromosome 4"/>
</dbReference>
<evidence type="ECO:0000313" key="2">
    <source>
        <dbReference type="EMBL" id="EOY06620.1"/>
    </source>
</evidence>
<reference evidence="2 3" key="1">
    <citation type="journal article" date="2013" name="Genome Biol.">
        <title>The genome sequence of the most widely cultivated cacao type and its use to identify candidate genes regulating pod color.</title>
        <authorList>
            <person name="Motamayor J.C."/>
            <person name="Mockaitis K."/>
            <person name="Schmutz J."/>
            <person name="Haiminen N."/>
            <person name="Iii D.L."/>
            <person name="Cornejo O."/>
            <person name="Findley S.D."/>
            <person name="Zheng P."/>
            <person name="Utro F."/>
            <person name="Royaert S."/>
            <person name="Saski C."/>
            <person name="Jenkins J."/>
            <person name="Podicheti R."/>
            <person name="Zhao M."/>
            <person name="Scheffler B.E."/>
            <person name="Stack J.C."/>
            <person name="Feltus F.A."/>
            <person name="Mustiga G.M."/>
            <person name="Amores F."/>
            <person name="Phillips W."/>
            <person name="Marelli J.P."/>
            <person name="May G.D."/>
            <person name="Shapiro H."/>
            <person name="Ma J."/>
            <person name="Bustamante C.D."/>
            <person name="Schnell R.J."/>
            <person name="Main D."/>
            <person name="Gilbert D."/>
            <person name="Parida L."/>
            <person name="Kuhn D.N."/>
        </authorList>
    </citation>
    <scope>NUCLEOTIDE SEQUENCE [LARGE SCALE GENOMIC DNA]</scope>
    <source>
        <strain evidence="3">cv. Matina 1-6</strain>
    </source>
</reference>
<evidence type="ECO:0000313" key="3">
    <source>
        <dbReference type="Proteomes" id="UP000026915"/>
    </source>
</evidence>
<dbReference type="PANTHER" id="PTHR44137:SF57">
    <property type="entry name" value="CHAPERONE DNAJ-DOMAIN PROTEIN"/>
    <property type="match status" value="1"/>
</dbReference>
<dbReference type="PROSITE" id="PS50076">
    <property type="entry name" value="DNAJ_2"/>
    <property type="match status" value="1"/>
</dbReference>
<dbReference type="InParanoid" id="A0A061ENK6"/>
<dbReference type="AlphaFoldDB" id="A0A061ENK6"/>
<proteinExistence type="predicted"/>
<dbReference type="SMART" id="SM00271">
    <property type="entry name" value="DnaJ"/>
    <property type="match status" value="1"/>
</dbReference>
<dbReference type="SUPFAM" id="SSF46565">
    <property type="entry name" value="Chaperone J-domain"/>
    <property type="match status" value="1"/>
</dbReference>
<dbReference type="Gene3D" id="1.10.287.110">
    <property type="entry name" value="DnaJ domain"/>
    <property type="match status" value="1"/>
</dbReference>
<name>A0A061ENK6_THECC</name>
<dbReference type="eggNOG" id="ENOG502R2BG">
    <property type="taxonomic scope" value="Eukaryota"/>
</dbReference>
<dbReference type="InterPro" id="IPR001623">
    <property type="entry name" value="DnaJ_domain"/>
</dbReference>
<dbReference type="InterPro" id="IPR036869">
    <property type="entry name" value="J_dom_sf"/>
</dbReference>
<feature type="domain" description="J" evidence="1">
    <location>
        <begin position="61"/>
        <end position="124"/>
    </location>
</feature>
<evidence type="ECO:0000259" key="1">
    <source>
        <dbReference type="PROSITE" id="PS50076"/>
    </source>
</evidence>
<accession>A0A061ENK6</accession>
<dbReference type="EMBL" id="CM001882">
    <property type="protein sequence ID" value="EOY06620.1"/>
    <property type="molecule type" value="Genomic_DNA"/>
</dbReference>